<dbReference type="InterPro" id="IPR058876">
    <property type="entry name" value="Ig-like_ZP"/>
</dbReference>
<dbReference type="Pfam" id="PF26562">
    <property type="entry name" value="Ig-like"/>
    <property type="match status" value="1"/>
</dbReference>
<evidence type="ECO:0000259" key="2">
    <source>
        <dbReference type="PROSITE" id="PS51034"/>
    </source>
</evidence>
<dbReference type="PANTHER" id="PTHR47130:SF1">
    <property type="entry name" value="ZP DOMAIN-CONTAINING PROTEIN"/>
    <property type="match status" value="1"/>
</dbReference>
<evidence type="ECO:0000313" key="4">
    <source>
        <dbReference type="Proteomes" id="UP001501940"/>
    </source>
</evidence>
<dbReference type="GeneID" id="111571701"/>
<accession>A0A3Q1BFR7</accession>
<reference evidence="3 4" key="1">
    <citation type="submission" date="2022-01" db="EMBL/GenBank/DDBJ databases">
        <title>A chromosome-scale genome assembly of the false clownfish, Amphiprion ocellaris.</title>
        <authorList>
            <person name="Ryu T."/>
        </authorList>
    </citation>
    <scope>NUCLEOTIDE SEQUENCE [LARGE SCALE GENOMIC DNA]</scope>
</reference>
<dbReference type="InterPro" id="IPR055356">
    <property type="entry name" value="ZP-N"/>
</dbReference>
<dbReference type="Ensembl" id="ENSAOCT00000030966.2">
    <property type="protein sequence ID" value="ENSAOCP00000013217.2"/>
    <property type="gene ID" value="ENSAOCG00000017748.2"/>
</dbReference>
<organism evidence="3 4">
    <name type="scientific">Amphiprion ocellaris</name>
    <name type="common">Clown anemonefish</name>
    <dbReference type="NCBI Taxonomy" id="80972"/>
    <lineage>
        <taxon>Eukaryota</taxon>
        <taxon>Metazoa</taxon>
        <taxon>Chordata</taxon>
        <taxon>Craniata</taxon>
        <taxon>Vertebrata</taxon>
        <taxon>Euteleostomi</taxon>
        <taxon>Actinopterygii</taxon>
        <taxon>Neopterygii</taxon>
        <taxon>Teleostei</taxon>
        <taxon>Neoteleostei</taxon>
        <taxon>Acanthomorphata</taxon>
        <taxon>Ovalentaria</taxon>
        <taxon>Pomacentridae</taxon>
        <taxon>Amphiprion</taxon>
    </lineage>
</organism>
<dbReference type="PROSITE" id="PS51034">
    <property type="entry name" value="ZP_2"/>
    <property type="match status" value="1"/>
</dbReference>
<dbReference type="InterPro" id="IPR001507">
    <property type="entry name" value="ZP_dom"/>
</dbReference>
<feature type="chain" id="PRO_5043613212" description="ZP domain-containing protein" evidence="1">
    <location>
        <begin position="30"/>
        <end position="746"/>
    </location>
</feature>
<dbReference type="STRING" id="80972.ENSAOCP00000013217"/>
<dbReference type="InterPro" id="IPR057638">
    <property type="entry name" value="Ig_ZP2_2nd"/>
</dbReference>
<evidence type="ECO:0000313" key="3">
    <source>
        <dbReference type="Ensembl" id="ENSAOCP00000013217.2"/>
    </source>
</evidence>
<dbReference type="Pfam" id="PF23736">
    <property type="entry name" value="Ig_ZP2"/>
    <property type="match status" value="1"/>
</dbReference>
<protein>
    <recommendedName>
        <fullName evidence="2">ZP domain-containing protein</fullName>
    </recommendedName>
</protein>
<proteinExistence type="predicted"/>
<feature type="domain" description="ZP" evidence="2">
    <location>
        <begin position="608"/>
        <end position="746"/>
    </location>
</feature>
<evidence type="ECO:0000256" key="1">
    <source>
        <dbReference type="SAM" id="SignalP"/>
    </source>
</evidence>
<keyword evidence="1" id="KW-0732">Signal</keyword>
<dbReference type="GeneTree" id="ENSGT00940000163503"/>
<dbReference type="Proteomes" id="UP001501940">
    <property type="component" value="Chromosome 23"/>
</dbReference>
<keyword evidence="4" id="KW-1185">Reference proteome</keyword>
<dbReference type="RefSeq" id="XP_023130762.2">
    <property type="nucleotide sequence ID" value="XM_023274994.3"/>
</dbReference>
<reference evidence="3" key="3">
    <citation type="submission" date="2025-09" db="UniProtKB">
        <authorList>
            <consortium name="Ensembl"/>
        </authorList>
    </citation>
    <scope>IDENTIFICATION</scope>
</reference>
<dbReference type="Pfam" id="PF23344">
    <property type="entry name" value="ZP-N"/>
    <property type="match status" value="1"/>
</dbReference>
<dbReference type="PANTHER" id="PTHR47130">
    <property type="entry name" value="SI:DKEY-19B23.11-RELATED"/>
    <property type="match status" value="1"/>
</dbReference>
<dbReference type="KEGG" id="aoce:111571701"/>
<dbReference type="AlphaFoldDB" id="A0A3Q1BFR7"/>
<feature type="signal peptide" evidence="1">
    <location>
        <begin position="1"/>
        <end position="29"/>
    </location>
</feature>
<dbReference type="OMA" id="TPRIMPS"/>
<reference evidence="3" key="2">
    <citation type="submission" date="2025-08" db="UniProtKB">
        <authorList>
            <consortium name="Ensembl"/>
        </authorList>
    </citation>
    <scope>IDENTIFICATION</scope>
</reference>
<dbReference type="Gene3D" id="2.60.40.3210">
    <property type="entry name" value="Zona pellucida, ZP-N domain"/>
    <property type="match status" value="1"/>
</dbReference>
<name>A0A3Q1BFR7_AMPOC</name>
<sequence>MCCKNDSNMSIFSAFCGVVLLLVLPPCVPSPVAEGVFQTKCLERHFWLSVKSSFLTPMIRFYFEDQSGSHFLSYQEVRLCGYSILINDVGDLVFRASFLACHVRQAGTDYHLRLWFVNLQADGKMTAFPFQLHCSLQGQWSTREIVCEENYMEVSIQQPILPVTSKHKDGHDEADVAVTFRTGEAGSEEAMLLSLREASALGYYISLHSSRLILRCPYSSPLSYFVKEKGVDLEVVSSFILYRAAFLAVDISIACALSEATADGSDLLWTVPYVISPLVHGQFRDRGIRIGVNGHSLSESDIVERGYKVVLQEERIEVRIPAGAQGVHIQSGAVRGQYSQSMSVDLLFMSQWEDQRFPLTQHRSFRLLKTPLIPQTLVLTKDKVSPRGLLSVTLGHFPPHVHLKRVTVDGGGNLLTWSKNPQRQSDKDFVVSRLTHSNRSYSYQLRLPLSHPKIIPKHIGGGYKVFSLTFIFTLSISPTEEVFYHQATVEHSVEYEDPGSPWLEGKCTESSLLVLLHYGALDELQWELFVGTHRLDWDLVEMGGFIVEAEKDYLTVKIPFYSPVMNYEKLTLQGLVAGVKVSVVEAETLKEHDSLVHKCSFPVRELLVCLPEGRMVAIVDTTHTIPPTQPNQTTLLDPSCVPLETDSARALFSFSLNSCGTTVTTEGNYLVYENQISYSKGVLSFVDPVIRRDSPYRLTIQCRYPANDTTTFAIHPHLNSSLEQSFVTHRETANTGQGQWRVNLGH</sequence>